<evidence type="ECO:0000313" key="3">
    <source>
        <dbReference type="Proteomes" id="UP000323454"/>
    </source>
</evidence>
<keyword evidence="1" id="KW-1133">Transmembrane helix</keyword>
<evidence type="ECO:0000256" key="1">
    <source>
        <dbReference type="SAM" id="Phobius"/>
    </source>
</evidence>
<dbReference type="Proteomes" id="UP000323454">
    <property type="component" value="Unassembled WGS sequence"/>
</dbReference>
<feature type="transmembrane region" description="Helical" evidence="1">
    <location>
        <begin position="90"/>
        <end position="113"/>
    </location>
</feature>
<reference evidence="2 3" key="1">
    <citation type="submission" date="2019-09" db="EMBL/GenBank/DDBJ databases">
        <title>Goodfellowia gen. nov., a new genus of the Pseudonocardineae related to Actinoalloteichus, containing Goodfellowia coeruleoviolacea gen. nov., comb. nov. gen. nov., comb. nov.</title>
        <authorList>
            <person name="Labeda D."/>
        </authorList>
    </citation>
    <scope>NUCLEOTIDE SEQUENCE [LARGE SCALE GENOMIC DNA]</scope>
    <source>
        <strain evidence="2 3">AN110305</strain>
    </source>
</reference>
<proteinExistence type="predicted"/>
<comment type="caution">
    <text evidence="2">The sequence shown here is derived from an EMBL/GenBank/DDBJ whole genome shotgun (WGS) entry which is preliminary data.</text>
</comment>
<dbReference type="AlphaFoldDB" id="A0A5B2WJ37"/>
<name>A0A5B2WJ37_9PSEU</name>
<keyword evidence="3" id="KW-1185">Reference proteome</keyword>
<dbReference type="EMBL" id="VUOB01000077">
    <property type="protein sequence ID" value="KAA2252143.1"/>
    <property type="molecule type" value="Genomic_DNA"/>
</dbReference>
<reference evidence="2 3" key="2">
    <citation type="submission" date="2019-09" db="EMBL/GenBank/DDBJ databases">
        <authorList>
            <person name="Jin C."/>
        </authorList>
    </citation>
    <scope>NUCLEOTIDE SEQUENCE [LARGE SCALE GENOMIC DNA]</scope>
    <source>
        <strain evidence="2 3">AN110305</strain>
    </source>
</reference>
<sequence>MEPLPRVRAGFGAALGFAAGVVATIVSVAVGAAGRPELGLVILAVAVAGVSVVTTIVGAALTALQCWAFYASFLVGRAGQLVFDARTERAGALLLVVAVLASAVAAAGTAVWARRRVSATPSARGRAAGPSPVRS</sequence>
<accession>A0A5B2WJ37</accession>
<keyword evidence="1" id="KW-0472">Membrane</keyword>
<feature type="transmembrane region" description="Helical" evidence="1">
    <location>
        <begin position="12"/>
        <end position="33"/>
    </location>
</feature>
<evidence type="ECO:0000313" key="2">
    <source>
        <dbReference type="EMBL" id="KAA2252143.1"/>
    </source>
</evidence>
<gene>
    <name evidence="2" type="ORF">F0L68_36965</name>
</gene>
<feature type="transmembrane region" description="Helical" evidence="1">
    <location>
        <begin position="40"/>
        <end position="70"/>
    </location>
</feature>
<organism evidence="2 3">
    <name type="scientific">Solihabitans fulvus</name>
    <dbReference type="NCBI Taxonomy" id="1892852"/>
    <lineage>
        <taxon>Bacteria</taxon>
        <taxon>Bacillati</taxon>
        <taxon>Actinomycetota</taxon>
        <taxon>Actinomycetes</taxon>
        <taxon>Pseudonocardiales</taxon>
        <taxon>Pseudonocardiaceae</taxon>
        <taxon>Solihabitans</taxon>
    </lineage>
</organism>
<protein>
    <submittedName>
        <fullName evidence="2">Uncharacterized protein</fullName>
    </submittedName>
</protein>
<keyword evidence="1" id="KW-0812">Transmembrane</keyword>
<dbReference type="RefSeq" id="WP_149854559.1">
    <property type="nucleotide sequence ID" value="NZ_VUOB01000077.1"/>
</dbReference>